<dbReference type="InterPro" id="IPR003347">
    <property type="entry name" value="JmjC_dom"/>
</dbReference>
<comment type="caution">
    <text evidence="8">The sequence shown here is derived from an EMBL/GenBank/DDBJ whole genome shotgun (WGS) entry which is preliminary data.</text>
</comment>
<feature type="region of interest" description="Disordered" evidence="5">
    <location>
        <begin position="1"/>
        <end position="44"/>
    </location>
</feature>
<dbReference type="SUPFAM" id="SSF51197">
    <property type="entry name" value="Clavaminate synthase-like"/>
    <property type="match status" value="1"/>
</dbReference>
<evidence type="ECO:0000313" key="8">
    <source>
        <dbReference type="EMBL" id="VVA93135.1"/>
    </source>
</evidence>
<comment type="subcellular location">
    <subcellularLocation>
        <location evidence="1">Nucleus</location>
    </subcellularLocation>
</comment>
<dbReference type="Pfam" id="PF05964">
    <property type="entry name" value="FYRN"/>
    <property type="match status" value="1"/>
</dbReference>
<evidence type="ECO:0008006" key="10">
    <source>
        <dbReference type="Google" id="ProtNLM"/>
    </source>
</evidence>
<dbReference type="Pfam" id="PF02928">
    <property type="entry name" value="zf-C5HC2"/>
    <property type="match status" value="1"/>
</dbReference>
<dbReference type="Pfam" id="PF02375">
    <property type="entry name" value="JmjN"/>
    <property type="match status" value="1"/>
</dbReference>
<evidence type="ECO:0000256" key="1">
    <source>
        <dbReference type="ARBA" id="ARBA00004123"/>
    </source>
</evidence>
<accession>A0A565AX82</accession>
<evidence type="ECO:0000256" key="2">
    <source>
        <dbReference type="ARBA" id="ARBA00023002"/>
    </source>
</evidence>
<sequence>MENLTVAQSESQIKEDMSMNNHPPEKEKEKDKDTNMEPPSSPRHRKVLARWLPDEAQRPVVDEAPVFTPSLEEFEDTLAYIEKIRPLAEPYGICRIIPPSTWTPPCRLKEKSIWEQTKFPTRIQNVDLLQNREPMKKKPKSRKRKRRRNSRMGSSKRRSGSSPSEPTSSPEAEEKFGFNSGSDFTLDEFEKYALHFKDAYFEKNDPSGDGKWTPSVEEIEGEYWRIVEQPTDEVEVYYGADLENGVLGSGFYKRAEMSTGSDMDQYIVSGWNLNNLPRLPGSVLSFEDCDISGVLVPWLYVGMCFSSFCWHVEDHHLYSLNYHHFGEPKVWYGSPGSNATALEKVMRKYLPDLFEEQPDLLHGLVTQFSPSILKEEGVQVYRVVQNAGEYVLTFPRAYHAGFNCGFNCAEAVNVAPVDWLAHGQNAVELYSKETRKTSLSHDKLLLGAAYEAVKALWELSDSAGKESIENLRWKSFCGKDGTLTNAIQARLRMEEERIAALGSDSSSLVKMEKDFDSNCERECFSCFYDLHLSASGCKCSPEEYACLKHSYDLCSCEEKDRFILLRYTMDELSSLVRALEGESGDLKLWASKVLGIEDSDEDKKKAISVISEEKKLKEGSFDLNMDLEMDYHEDPKEEVSTSGELTASENFNASVKPINLGFLIFGKLWCNKHAIFPKGFKSRVKFYNVLDPTRMSDYISEVLDAGLMGPLFRVTLEESPDESFFNVSAQQCWEMVLQRVKDRSTSLGLPSLSRFEGINGLQMFGFLSQSIVQAIEALDPNHRLIEYWNHKNNASCESKDHFISSSCSVSLSKGKLFGVDLM</sequence>
<evidence type="ECO:0000259" key="6">
    <source>
        <dbReference type="PROSITE" id="PS51183"/>
    </source>
</evidence>
<dbReference type="Gene3D" id="2.60.120.650">
    <property type="entry name" value="Cupin"/>
    <property type="match status" value="1"/>
</dbReference>
<dbReference type="PROSITE" id="PS51543">
    <property type="entry name" value="FYRC"/>
    <property type="match status" value="1"/>
</dbReference>
<evidence type="ECO:0000256" key="4">
    <source>
        <dbReference type="ARBA" id="ARBA00023242"/>
    </source>
</evidence>
<feature type="domain" description="JmjC" evidence="7">
    <location>
        <begin position="265"/>
        <end position="431"/>
    </location>
</feature>
<evidence type="ECO:0000256" key="5">
    <source>
        <dbReference type="SAM" id="MobiDB-lite"/>
    </source>
</evidence>
<dbReference type="Proteomes" id="UP000489600">
    <property type="component" value="Unassembled WGS sequence"/>
</dbReference>
<dbReference type="GO" id="GO:0034647">
    <property type="term" value="F:histone H3K4me/H3K4me2/H3K4me3 demethylase activity"/>
    <property type="evidence" value="ECO:0007669"/>
    <property type="project" value="TreeGrafter"/>
</dbReference>
<name>A0A565AX82_9BRAS</name>
<organism evidence="8 9">
    <name type="scientific">Arabis nemorensis</name>
    <dbReference type="NCBI Taxonomy" id="586526"/>
    <lineage>
        <taxon>Eukaryota</taxon>
        <taxon>Viridiplantae</taxon>
        <taxon>Streptophyta</taxon>
        <taxon>Embryophyta</taxon>
        <taxon>Tracheophyta</taxon>
        <taxon>Spermatophyta</taxon>
        <taxon>Magnoliopsida</taxon>
        <taxon>eudicotyledons</taxon>
        <taxon>Gunneridae</taxon>
        <taxon>Pentapetalae</taxon>
        <taxon>rosids</taxon>
        <taxon>malvids</taxon>
        <taxon>Brassicales</taxon>
        <taxon>Brassicaceae</taxon>
        <taxon>Arabideae</taxon>
        <taxon>Arabis</taxon>
    </lineage>
</organism>
<dbReference type="GO" id="GO:0006355">
    <property type="term" value="P:regulation of DNA-templated transcription"/>
    <property type="evidence" value="ECO:0007669"/>
    <property type="project" value="UniProtKB-ARBA"/>
</dbReference>
<dbReference type="InterPro" id="IPR004198">
    <property type="entry name" value="Znf_C5HC2"/>
</dbReference>
<keyword evidence="9" id="KW-1185">Reference proteome</keyword>
<dbReference type="InterPro" id="IPR003889">
    <property type="entry name" value="FYrich_C"/>
</dbReference>
<proteinExistence type="predicted"/>
<keyword evidence="3" id="KW-0408">Iron</keyword>
<feature type="compositionally biased region" description="Basic residues" evidence="5">
    <location>
        <begin position="135"/>
        <end position="159"/>
    </location>
</feature>
<evidence type="ECO:0000259" key="7">
    <source>
        <dbReference type="PROSITE" id="PS51184"/>
    </source>
</evidence>
<dbReference type="SMART" id="SM00542">
    <property type="entry name" value="FYRC"/>
    <property type="match status" value="1"/>
</dbReference>
<feature type="compositionally biased region" description="Low complexity" evidence="5">
    <location>
        <begin position="160"/>
        <end position="170"/>
    </location>
</feature>
<dbReference type="EMBL" id="CABITT030000001">
    <property type="protein sequence ID" value="VVA93135.1"/>
    <property type="molecule type" value="Genomic_DNA"/>
</dbReference>
<dbReference type="PROSITE" id="PS51184">
    <property type="entry name" value="JMJC"/>
    <property type="match status" value="1"/>
</dbReference>
<feature type="domain" description="JmjN" evidence="6">
    <location>
        <begin position="64"/>
        <end position="105"/>
    </location>
</feature>
<dbReference type="AlphaFoldDB" id="A0A565AX82"/>
<dbReference type="Pfam" id="PF02373">
    <property type="entry name" value="JmjC"/>
    <property type="match status" value="1"/>
</dbReference>
<dbReference type="Pfam" id="PF05965">
    <property type="entry name" value="FYRC"/>
    <property type="match status" value="1"/>
</dbReference>
<dbReference type="OrthoDB" id="1678912at2759"/>
<feature type="compositionally biased region" description="Basic and acidic residues" evidence="5">
    <location>
        <begin position="12"/>
        <end position="35"/>
    </location>
</feature>
<gene>
    <name evidence="8" type="ORF">ANE_LOCUS3580</name>
</gene>
<dbReference type="GO" id="GO:0005634">
    <property type="term" value="C:nucleus"/>
    <property type="evidence" value="ECO:0007669"/>
    <property type="project" value="UniProtKB-SubCell"/>
</dbReference>
<evidence type="ECO:0000256" key="3">
    <source>
        <dbReference type="ARBA" id="ARBA00023004"/>
    </source>
</evidence>
<dbReference type="SMART" id="SM00541">
    <property type="entry name" value="FYRN"/>
    <property type="match status" value="1"/>
</dbReference>
<dbReference type="GO" id="GO:0000785">
    <property type="term" value="C:chromatin"/>
    <property type="evidence" value="ECO:0007669"/>
    <property type="project" value="TreeGrafter"/>
</dbReference>
<dbReference type="SMART" id="SM00558">
    <property type="entry name" value="JmjC"/>
    <property type="match status" value="1"/>
</dbReference>
<keyword evidence="4" id="KW-0539">Nucleus</keyword>
<dbReference type="PANTHER" id="PTHR10694:SF127">
    <property type="entry name" value="LYSINE-SPECIFIC DEMETHYLASE JMJ15-RELATED"/>
    <property type="match status" value="1"/>
</dbReference>
<feature type="region of interest" description="Disordered" evidence="5">
    <location>
        <begin position="125"/>
        <end position="177"/>
    </location>
</feature>
<protein>
    <recommendedName>
        <fullName evidence="10">JmjC domain-containing protein</fullName>
    </recommendedName>
</protein>
<keyword evidence="2" id="KW-0560">Oxidoreductase</keyword>
<dbReference type="InterPro" id="IPR003888">
    <property type="entry name" value="FYrich_N"/>
</dbReference>
<dbReference type="SMART" id="SM00545">
    <property type="entry name" value="JmjN"/>
    <property type="match status" value="1"/>
</dbReference>
<reference evidence="8" key="1">
    <citation type="submission" date="2019-07" db="EMBL/GenBank/DDBJ databases">
        <authorList>
            <person name="Dittberner H."/>
        </authorList>
    </citation>
    <scope>NUCLEOTIDE SEQUENCE [LARGE SCALE GENOMIC DNA]</scope>
</reference>
<dbReference type="GO" id="GO:0048731">
    <property type="term" value="P:system development"/>
    <property type="evidence" value="ECO:0007669"/>
    <property type="project" value="UniProtKB-ARBA"/>
</dbReference>
<evidence type="ECO:0000313" key="9">
    <source>
        <dbReference type="Proteomes" id="UP000489600"/>
    </source>
</evidence>
<dbReference type="Gene3D" id="3.30.160.360">
    <property type="match status" value="1"/>
</dbReference>
<dbReference type="PROSITE" id="PS51542">
    <property type="entry name" value="FYRN"/>
    <property type="match status" value="1"/>
</dbReference>
<dbReference type="PANTHER" id="PTHR10694">
    <property type="entry name" value="LYSINE-SPECIFIC DEMETHYLASE"/>
    <property type="match status" value="1"/>
</dbReference>
<dbReference type="InterPro" id="IPR003349">
    <property type="entry name" value="JmjN"/>
</dbReference>
<dbReference type="PROSITE" id="PS51183">
    <property type="entry name" value="JMJN"/>
    <property type="match status" value="1"/>
</dbReference>
<feature type="compositionally biased region" description="Polar residues" evidence="5">
    <location>
        <begin position="1"/>
        <end position="11"/>
    </location>
</feature>